<protein>
    <submittedName>
        <fullName evidence="2">Uncharacterized protein</fullName>
    </submittedName>
</protein>
<dbReference type="InterPro" id="IPR011990">
    <property type="entry name" value="TPR-like_helical_dom_sf"/>
</dbReference>
<organism evidence="2 3">
    <name type="scientific">Niveibacterium microcysteis</name>
    <dbReference type="NCBI Taxonomy" id="2811415"/>
    <lineage>
        <taxon>Bacteria</taxon>
        <taxon>Pseudomonadati</taxon>
        <taxon>Pseudomonadota</taxon>
        <taxon>Betaproteobacteria</taxon>
        <taxon>Rhodocyclales</taxon>
        <taxon>Rhodocyclaceae</taxon>
        <taxon>Niveibacterium</taxon>
    </lineage>
</organism>
<keyword evidence="1" id="KW-0812">Transmembrane</keyword>
<accession>A0ABX7M7L2</accession>
<gene>
    <name evidence="2" type="ORF">JY500_19965</name>
</gene>
<feature type="transmembrane region" description="Helical" evidence="1">
    <location>
        <begin position="66"/>
        <end position="93"/>
    </location>
</feature>
<keyword evidence="3" id="KW-1185">Reference proteome</keyword>
<evidence type="ECO:0000313" key="2">
    <source>
        <dbReference type="EMBL" id="QSI76708.1"/>
    </source>
</evidence>
<evidence type="ECO:0000256" key="1">
    <source>
        <dbReference type="SAM" id="Phobius"/>
    </source>
</evidence>
<keyword evidence="1" id="KW-1133">Transmembrane helix</keyword>
<proteinExistence type="predicted"/>
<reference evidence="2 3" key="1">
    <citation type="submission" date="2021-02" db="EMBL/GenBank/DDBJ databases">
        <title>Niveibacterium changnyeongensis HC41.</title>
        <authorList>
            <person name="Kang M."/>
        </authorList>
    </citation>
    <scope>NUCLEOTIDE SEQUENCE [LARGE SCALE GENOMIC DNA]</scope>
    <source>
        <strain evidence="2 3">HC41</strain>
    </source>
</reference>
<dbReference type="EMBL" id="CP071060">
    <property type="protein sequence ID" value="QSI76708.1"/>
    <property type="molecule type" value="Genomic_DNA"/>
</dbReference>
<name>A0ABX7M7L2_9RHOO</name>
<dbReference type="SUPFAM" id="SSF81901">
    <property type="entry name" value="HCP-like"/>
    <property type="match status" value="1"/>
</dbReference>
<dbReference type="Proteomes" id="UP000663570">
    <property type="component" value="Chromosome"/>
</dbReference>
<dbReference type="Gene3D" id="1.25.40.10">
    <property type="entry name" value="Tetratricopeptide repeat domain"/>
    <property type="match status" value="1"/>
</dbReference>
<evidence type="ECO:0000313" key="3">
    <source>
        <dbReference type="Proteomes" id="UP000663570"/>
    </source>
</evidence>
<dbReference type="RefSeq" id="WP_172202520.1">
    <property type="nucleotide sequence ID" value="NZ_CP071060.1"/>
</dbReference>
<sequence length="332" mass="36837">MSQIKLAIYAVLLELGAWAQMFEAGRQTDLAFIGFMLTHSGASAVLASLALLMVPADFARPRVAVWLLFFALSACIPVLGFVGIGVGLFALPLMPALRARRRFNKVALPALDPHERRDATAFRQAGLRQFLNNDRAPVDQRLKALVALQNAPAQFSSPVLRDLLGDSSEDLRLLAYGMLETREKKLNAQIQTARAEYLAAADDAGARQRAAQQLSTLYWELVYQGLVQGDLRRHAAGEALRYLEEALSETADAGLHLRHGHLLHELKRADEAEAAYRRAAELGIPPPRVVPYLAELAFERHDYREVIRLLGGLRDFRSVARLEPLLRFWGAA</sequence>
<feature type="transmembrane region" description="Helical" evidence="1">
    <location>
        <begin position="30"/>
        <end position="54"/>
    </location>
</feature>
<keyword evidence="1" id="KW-0472">Membrane</keyword>